<accession>A0ABM5WJ73</accession>
<dbReference type="SUPFAM" id="SSF52317">
    <property type="entry name" value="Class I glutamine amidotransferase-like"/>
    <property type="match status" value="1"/>
</dbReference>
<dbReference type="Proteomes" id="UP000060277">
    <property type="component" value="Chromosome"/>
</dbReference>
<feature type="signal peptide" evidence="1">
    <location>
        <begin position="1"/>
        <end position="22"/>
    </location>
</feature>
<dbReference type="PANTHER" id="PTHR43130:SF3">
    <property type="entry name" value="HTH-TYPE TRANSCRIPTIONAL REGULATOR RV1931C"/>
    <property type="match status" value="1"/>
</dbReference>
<dbReference type="InterPro" id="IPR052158">
    <property type="entry name" value="INH-QAR"/>
</dbReference>
<reference evidence="4" key="1">
    <citation type="submission" date="2015-12" db="EMBL/GenBank/DDBJ databases">
        <title>Complete genome sequence of Pandoraea norimbergensis DSM 11628.</title>
        <authorList>
            <person name="Ee R."/>
            <person name="Lim Y.-L."/>
            <person name="Yong D."/>
            <person name="Yin W.-F."/>
            <person name="Chan K.-G."/>
        </authorList>
    </citation>
    <scope>NUCLEOTIDE SEQUENCE [LARGE SCALE GENOMIC DNA]</scope>
    <source>
        <strain evidence="4">DSM 11628</strain>
    </source>
</reference>
<protein>
    <recommendedName>
        <fullName evidence="2">DJ-1/PfpI domain-containing protein</fullName>
    </recommendedName>
</protein>
<gene>
    <name evidence="3" type="ORF">AT302_12230</name>
</gene>
<keyword evidence="4" id="KW-1185">Reference proteome</keyword>
<feature type="chain" id="PRO_5047197748" description="DJ-1/PfpI domain-containing protein" evidence="1">
    <location>
        <begin position="23"/>
        <end position="372"/>
    </location>
</feature>
<dbReference type="Gene3D" id="3.40.50.880">
    <property type="match status" value="1"/>
</dbReference>
<dbReference type="InterPro" id="IPR002818">
    <property type="entry name" value="DJ-1/PfpI"/>
</dbReference>
<proteinExistence type="predicted"/>
<evidence type="ECO:0000313" key="3">
    <source>
        <dbReference type="EMBL" id="ALS60423.1"/>
    </source>
</evidence>
<dbReference type="EMBL" id="CP013480">
    <property type="protein sequence ID" value="ALS60423.1"/>
    <property type="molecule type" value="Genomic_DNA"/>
</dbReference>
<feature type="domain" description="DJ-1/PfpI" evidence="2">
    <location>
        <begin position="54"/>
        <end position="216"/>
    </location>
</feature>
<name>A0ABM5WJ73_9BURK</name>
<sequence length="372" mass="40085">MPRFAVIFFALLTLVVSPPALAAPDAADQSASFVAQRDLQDALSKRPRDPVIAVIALNEGTETTDFLIPYGVLKRAGIKHVQAVAVDDGDVTLMPALRVVPDITFADFDARHPEGADIVIVPAVHADNDPRILRWLQQQAAHGALIVGVCSGARVLSQAGLLKGRRFTGHWYDRSDLRDANPTARYVPDVRYLHDNGIVTTTGVSASVPLALALVEGIVGRDRALDVARSLGATDWSAQHRSAGFQLNTRRLWTVASNAVSVWRHDTLAIPVADGVDDIALALTADAWSRTWRTTVIATPVSAASADRVRLASGLTLVTTASRPSAARPLALPPNRNAMMQFVQSLHDIAQRYGAAERDIVELAMEYVPPSR</sequence>
<dbReference type="PANTHER" id="PTHR43130">
    <property type="entry name" value="ARAC-FAMILY TRANSCRIPTIONAL REGULATOR"/>
    <property type="match status" value="1"/>
</dbReference>
<evidence type="ECO:0000259" key="2">
    <source>
        <dbReference type="Pfam" id="PF01965"/>
    </source>
</evidence>
<dbReference type="InterPro" id="IPR029062">
    <property type="entry name" value="Class_I_gatase-like"/>
</dbReference>
<keyword evidence="1" id="KW-0732">Signal</keyword>
<dbReference type="Pfam" id="PF01965">
    <property type="entry name" value="DJ-1_PfpI"/>
    <property type="match status" value="1"/>
</dbReference>
<dbReference type="RefSeq" id="WP_058377340.1">
    <property type="nucleotide sequence ID" value="NZ_CP013480.3"/>
</dbReference>
<evidence type="ECO:0000256" key="1">
    <source>
        <dbReference type="SAM" id="SignalP"/>
    </source>
</evidence>
<evidence type="ECO:0000313" key="4">
    <source>
        <dbReference type="Proteomes" id="UP000060277"/>
    </source>
</evidence>
<organism evidence="3 4">
    <name type="scientific">Pandoraea norimbergensis</name>
    <dbReference type="NCBI Taxonomy" id="93219"/>
    <lineage>
        <taxon>Bacteria</taxon>
        <taxon>Pseudomonadati</taxon>
        <taxon>Pseudomonadota</taxon>
        <taxon>Betaproteobacteria</taxon>
        <taxon>Burkholderiales</taxon>
        <taxon>Burkholderiaceae</taxon>
        <taxon>Pandoraea</taxon>
    </lineage>
</organism>